<dbReference type="EMBL" id="AQFT01000031">
    <property type="protein sequence ID" value="EMZ35269.1"/>
    <property type="molecule type" value="Genomic_DNA"/>
</dbReference>
<dbReference type="eggNOG" id="ENOG502ZIZ2">
    <property type="taxonomic scope" value="Bacteria"/>
</dbReference>
<keyword evidence="2" id="KW-1185">Reference proteome</keyword>
<accession>N2BEJ1</accession>
<name>N2BEJ1_9FIRM</name>
<dbReference type="AlphaFoldDB" id="N2BEJ1"/>
<comment type="caution">
    <text evidence="1">The sequence shown here is derived from an EMBL/GenBank/DDBJ whole genome shotgun (WGS) entry which is preliminary data.</text>
</comment>
<dbReference type="STRING" id="1235802.C823_01036"/>
<reference evidence="1 2" key="1">
    <citation type="journal article" date="2014" name="Genome Announc.">
        <title>Draft genome sequences of the altered schaedler flora, a defined bacterial community from gnotobiotic mice.</title>
        <authorList>
            <person name="Wannemuehler M.J."/>
            <person name="Overstreet A.M."/>
            <person name="Ward D.V."/>
            <person name="Phillips G.J."/>
        </authorList>
    </citation>
    <scope>NUCLEOTIDE SEQUENCE [LARGE SCALE GENOMIC DNA]</scope>
    <source>
        <strain evidence="1 2">ASF492</strain>
    </source>
</reference>
<dbReference type="HOGENOM" id="CLU_2954626_0_0_9"/>
<dbReference type="OrthoDB" id="2062830at2"/>
<organism evidence="1 2">
    <name type="scientific">Eubacterium plexicaudatum ASF492</name>
    <dbReference type="NCBI Taxonomy" id="1235802"/>
    <lineage>
        <taxon>Bacteria</taxon>
        <taxon>Bacillati</taxon>
        <taxon>Bacillota</taxon>
        <taxon>Clostridia</taxon>
        <taxon>Eubacteriales</taxon>
        <taxon>Eubacteriaceae</taxon>
        <taxon>Eubacterium</taxon>
    </lineage>
</organism>
<sequence length="59" mass="6591">MDALGYRNFCMACCYSRNENGEAVCRGENSSFYGLPVKNVLNAPCIKKEPERQEAGDKL</sequence>
<dbReference type="PATRIC" id="fig|1235802.3.peg.1113"/>
<evidence type="ECO:0000313" key="1">
    <source>
        <dbReference type="EMBL" id="EMZ35269.1"/>
    </source>
</evidence>
<proteinExistence type="predicted"/>
<gene>
    <name evidence="1" type="ORF">C823_01036</name>
</gene>
<protein>
    <submittedName>
        <fullName evidence="1">Uncharacterized protein</fullName>
    </submittedName>
</protein>
<evidence type="ECO:0000313" key="2">
    <source>
        <dbReference type="Proteomes" id="UP000012589"/>
    </source>
</evidence>
<dbReference type="Proteomes" id="UP000012589">
    <property type="component" value="Unassembled WGS sequence"/>
</dbReference>